<accession>A0A365TMF2</accession>
<organism evidence="2 3">
    <name type="scientific">Vreelandella sulfidaeris</name>
    <dbReference type="NCBI Taxonomy" id="115553"/>
    <lineage>
        <taxon>Bacteria</taxon>
        <taxon>Pseudomonadati</taxon>
        <taxon>Pseudomonadota</taxon>
        <taxon>Gammaproteobacteria</taxon>
        <taxon>Oceanospirillales</taxon>
        <taxon>Halomonadaceae</taxon>
        <taxon>Vreelandella</taxon>
    </lineage>
</organism>
<keyword evidence="1" id="KW-0812">Transmembrane</keyword>
<protein>
    <submittedName>
        <fullName evidence="2">Uncharacterized protein</fullName>
    </submittedName>
</protein>
<dbReference type="EMBL" id="QNTU01000012">
    <property type="protein sequence ID" value="RBI65934.1"/>
    <property type="molecule type" value="Genomic_DNA"/>
</dbReference>
<reference evidence="3" key="1">
    <citation type="submission" date="2018-06" db="EMBL/GenBank/DDBJ databases">
        <title>Whole genome sequencing of four bacterial strains from South Shetland trench revealing bio-synthetic gene clusters.</title>
        <authorList>
            <person name="Abdel-Mageed W.M."/>
            <person name="Lehri B."/>
            <person name="Jarmusch S."/>
            <person name="Miranda K."/>
            <person name="Goodfellow M."/>
            <person name="Jaspars M."/>
            <person name="Karlyshev A.V."/>
        </authorList>
    </citation>
    <scope>NUCLEOTIDE SEQUENCE [LARGE SCALE GENOMIC DNA]</scope>
    <source>
        <strain evidence="3">SST4</strain>
    </source>
</reference>
<evidence type="ECO:0000313" key="3">
    <source>
        <dbReference type="Proteomes" id="UP000252204"/>
    </source>
</evidence>
<feature type="transmembrane region" description="Helical" evidence="1">
    <location>
        <begin position="181"/>
        <end position="205"/>
    </location>
</feature>
<dbReference type="AlphaFoldDB" id="A0A365TMF2"/>
<feature type="transmembrane region" description="Helical" evidence="1">
    <location>
        <begin position="60"/>
        <end position="79"/>
    </location>
</feature>
<keyword evidence="1" id="KW-1133">Transmembrane helix</keyword>
<feature type="transmembrane region" description="Helical" evidence="1">
    <location>
        <begin position="115"/>
        <end position="133"/>
    </location>
</feature>
<comment type="caution">
    <text evidence="2">The sequence shown here is derived from an EMBL/GenBank/DDBJ whole genome shotgun (WGS) entry which is preliminary data.</text>
</comment>
<evidence type="ECO:0000256" key="1">
    <source>
        <dbReference type="SAM" id="Phobius"/>
    </source>
</evidence>
<keyword evidence="1" id="KW-0472">Membrane</keyword>
<feature type="transmembrane region" description="Helical" evidence="1">
    <location>
        <begin position="247"/>
        <end position="264"/>
    </location>
</feature>
<dbReference type="RefSeq" id="WP_113270649.1">
    <property type="nucleotide sequence ID" value="NZ_QNTU01000012.1"/>
</dbReference>
<proteinExistence type="predicted"/>
<keyword evidence="3" id="KW-1185">Reference proteome</keyword>
<dbReference type="Proteomes" id="UP000252204">
    <property type="component" value="Unassembled WGS sequence"/>
</dbReference>
<feature type="transmembrane region" description="Helical" evidence="1">
    <location>
        <begin position="145"/>
        <end position="169"/>
    </location>
</feature>
<feature type="transmembrane region" description="Helical" evidence="1">
    <location>
        <begin position="7"/>
        <end position="24"/>
    </location>
</feature>
<evidence type="ECO:0000313" key="2">
    <source>
        <dbReference type="EMBL" id="RBI65934.1"/>
    </source>
</evidence>
<gene>
    <name evidence="2" type="ORF">DQ400_15835</name>
</gene>
<sequence length="552" mass="61543">MVWIGWISYSLSIFFLAISALYFYRQFTRLEPNDPVLQLFAFRGTELQQKRIRLSLAPQILLNAFCWPIVFLLYFVRVIKVVVKNPSLMEDQATDEEFNKHFIDSVRQQSQQSSMVGGSLISPIFAGFLILLLSQVDSLRWPMTVWLISIWVAWMAWLASSFLTVGGFVKLARLNPKYILLNSASLILLFAVCVPVVTAVVILSLEGSSLAVSPVWEAVKKIYTINGIVWKGPESTYLAISRNPLDIFYVATGVLIYSVILSKLPAAAIRRKNSDDFYFAASTALIQGQPEIALVYLQKEGRDSLDSAVLRIVANLMKSDVSAAQDIAAAKFPAMREYVPNQEIAPLLVLVTLCFFWETPQSVSEEIFNSFCLAGPSEAELLVIYMALLKGGPGLQGFVTPKLCKIAEERGYESFSFVVSLAEKDLKVLKELFVRMAAISSVSVGVSSLIYVFRWLLECTSNPSIRETKCLMVADQLYVAAQYATSGADVFLVFISTKMASEISHDPSGSAIQAFTKVEDKIHHVLSLRPWGPEFSKLLLEINVSNFTVKFT</sequence>
<name>A0A365TMF2_9GAMM</name>